<evidence type="ECO:0000256" key="2">
    <source>
        <dbReference type="SAM" id="Phobius"/>
    </source>
</evidence>
<keyword evidence="2" id="KW-0472">Membrane</keyword>
<accession>D1PK54</accession>
<organism evidence="4 5">
    <name type="scientific">Subdoligranulum variabile DSM 15176</name>
    <dbReference type="NCBI Taxonomy" id="411471"/>
    <lineage>
        <taxon>Bacteria</taxon>
        <taxon>Bacillati</taxon>
        <taxon>Bacillota</taxon>
        <taxon>Clostridia</taxon>
        <taxon>Eubacteriales</taxon>
        <taxon>Oscillospiraceae</taxon>
        <taxon>Subdoligranulum</taxon>
    </lineage>
</organism>
<reference evidence="4" key="1">
    <citation type="submission" date="2009-12" db="EMBL/GenBank/DDBJ databases">
        <authorList>
            <person name="Weinstock G."/>
            <person name="Sodergren E."/>
            <person name="Clifton S."/>
            <person name="Fulton L."/>
            <person name="Fulton B."/>
            <person name="Courtney L."/>
            <person name="Fronick C."/>
            <person name="Harrison M."/>
            <person name="Strong C."/>
            <person name="Farmer C."/>
            <person name="Delahaunty K."/>
            <person name="Markovic C."/>
            <person name="Hall O."/>
            <person name="Minx P."/>
            <person name="Tomlinson C."/>
            <person name="Mitreva M."/>
            <person name="Nelson J."/>
            <person name="Hou S."/>
            <person name="Wollam A."/>
            <person name="Pepin K.H."/>
            <person name="Johnson M."/>
            <person name="Bhonagiri V."/>
            <person name="Nash W.E."/>
            <person name="Warren W."/>
            <person name="Chinwalla A."/>
            <person name="Mardis E.R."/>
            <person name="Wilson R.K."/>
        </authorList>
    </citation>
    <scope>NUCLEOTIDE SEQUENCE [LARGE SCALE GENOMIC DNA]</scope>
    <source>
        <strain evidence="4">DSM 15176</strain>
    </source>
</reference>
<keyword evidence="2" id="KW-1133">Transmembrane helix</keyword>
<feature type="region of interest" description="Disordered" evidence="1">
    <location>
        <begin position="173"/>
        <end position="217"/>
    </location>
</feature>
<dbReference type="EMBL" id="ACBY02000014">
    <property type="protein sequence ID" value="EFB77152.1"/>
    <property type="molecule type" value="Genomic_DNA"/>
</dbReference>
<dbReference type="InterPro" id="IPR006976">
    <property type="entry name" value="VanZ-like"/>
</dbReference>
<dbReference type="RefSeq" id="WP_007046190.1">
    <property type="nucleotide sequence ID" value="NZ_GG704769.1"/>
</dbReference>
<feature type="transmembrane region" description="Helical" evidence="2">
    <location>
        <begin position="102"/>
        <end position="119"/>
    </location>
</feature>
<dbReference type="NCBIfam" id="NF037970">
    <property type="entry name" value="vanZ_1"/>
    <property type="match status" value="1"/>
</dbReference>
<feature type="transmembrane region" description="Helical" evidence="2">
    <location>
        <begin position="9"/>
        <end position="29"/>
    </location>
</feature>
<name>D1PK54_9FIRM</name>
<dbReference type="Pfam" id="PF04892">
    <property type="entry name" value="VanZ"/>
    <property type="match status" value="1"/>
</dbReference>
<comment type="caution">
    <text evidence="4">The sequence shown here is derived from an EMBL/GenBank/DDBJ whole genome shotgun (WGS) entry which is preliminary data.</text>
</comment>
<protein>
    <submittedName>
        <fullName evidence="4">VanZ-like protein</fullName>
    </submittedName>
</protein>
<feature type="domain" description="VanZ-like" evidence="3">
    <location>
        <begin position="17"/>
        <end position="146"/>
    </location>
</feature>
<dbReference type="eggNOG" id="COG5652">
    <property type="taxonomic scope" value="Bacteria"/>
</dbReference>
<dbReference type="HOGENOM" id="CLU_096028_0_2_9"/>
<dbReference type="Proteomes" id="UP000003438">
    <property type="component" value="Unassembled WGS sequence"/>
</dbReference>
<evidence type="ECO:0000313" key="5">
    <source>
        <dbReference type="Proteomes" id="UP000003438"/>
    </source>
</evidence>
<sequence>METQKNNPWLIAFRVIFTIALLACIAYIFRNSLQTGAQSSARSQAVMQAVNETLGKVHLGPVSEHVIRKTAHFLEFSLEGFLLMLCLRVYTAHFVRHMSWPLLIGMSTALMDETIQLFIPNRTSMVTDVWIDMMGIVAGLLVALIILLIVRAVMAFARIERENRALREEREQLRRAQQEQEHERLAQRAAHRAHEAQLGHGEINSEAPWENEEEHSE</sequence>
<keyword evidence="5" id="KW-1185">Reference proteome</keyword>
<evidence type="ECO:0000256" key="1">
    <source>
        <dbReference type="SAM" id="MobiDB-lite"/>
    </source>
</evidence>
<gene>
    <name evidence="4" type="ORF">SUBVAR_04774</name>
</gene>
<feature type="transmembrane region" description="Helical" evidence="2">
    <location>
        <begin position="131"/>
        <end position="157"/>
    </location>
</feature>
<evidence type="ECO:0000259" key="3">
    <source>
        <dbReference type="Pfam" id="PF04892"/>
    </source>
</evidence>
<keyword evidence="2" id="KW-0812">Transmembrane</keyword>
<dbReference type="AlphaFoldDB" id="D1PK54"/>
<dbReference type="OrthoDB" id="291892at2"/>
<dbReference type="STRING" id="411471.SUBVAR_04774"/>
<proteinExistence type="predicted"/>
<feature type="compositionally biased region" description="Basic and acidic residues" evidence="1">
    <location>
        <begin position="173"/>
        <end position="197"/>
    </location>
</feature>
<evidence type="ECO:0000313" key="4">
    <source>
        <dbReference type="EMBL" id="EFB77152.1"/>
    </source>
</evidence>